<dbReference type="SMART" id="SM00451">
    <property type="entry name" value="ZnF_U1"/>
    <property type="match status" value="1"/>
</dbReference>
<feature type="region of interest" description="Disordered" evidence="4">
    <location>
        <begin position="27"/>
        <end position="102"/>
    </location>
</feature>
<dbReference type="InterPro" id="IPR013085">
    <property type="entry name" value="U1-CZ_Znf_C2H2"/>
</dbReference>
<organism evidence="6 7">
    <name type="scientific">Exophiala mesophila</name>
    <name type="common">Black yeast-like fungus</name>
    <dbReference type="NCBI Taxonomy" id="212818"/>
    <lineage>
        <taxon>Eukaryota</taxon>
        <taxon>Fungi</taxon>
        <taxon>Dikarya</taxon>
        <taxon>Ascomycota</taxon>
        <taxon>Pezizomycotina</taxon>
        <taxon>Eurotiomycetes</taxon>
        <taxon>Chaetothyriomycetidae</taxon>
        <taxon>Chaetothyriales</taxon>
        <taxon>Herpotrichiellaceae</taxon>
        <taxon>Exophiala</taxon>
    </lineage>
</organism>
<dbReference type="AlphaFoldDB" id="A0A438N7X8"/>
<dbReference type="GO" id="GO:0003723">
    <property type="term" value="F:RNA binding"/>
    <property type="evidence" value="ECO:0007669"/>
    <property type="project" value="TreeGrafter"/>
</dbReference>
<dbReference type="SUPFAM" id="SSF57667">
    <property type="entry name" value="beta-beta-alpha zinc fingers"/>
    <property type="match status" value="1"/>
</dbReference>
<dbReference type="PANTHER" id="PTHR13173">
    <property type="entry name" value="WW DOMAIN BINDING PROTEIN 4"/>
    <property type="match status" value="1"/>
</dbReference>
<evidence type="ECO:0000256" key="4">
    <source>
        <dbReference type="SAM" id="MobiDB-lite"/>
    </source>
</evidence>
<dbReference type="Gene3D" id="3.30.160.60">
    <property type="entry name" value="Classic Zinc Finger"/>
    <property type="match status" value="1"/>
</dbReference>
<keyword evidence="3" id="KW-0862">Zinc</keyword>
<feature type="domain" description="U1-type" evidence="5">
    <location>
        <begin position="8"/>
        <end position="43"/>
    </location>
</feature>
<feature type="compositionally biased region" description="Basic and acidic residues" evidence="4">
    <location>
        <begin position="43"/>
        <end position="69"/>
    </location>
</feature>
<dbReference type="OrthoDB" id="191651at2759"/>
<dbReference type="Pfam" id="PF06220">
    <property type="entry name" value="zf-U1"/>
    <property type="match status" value="1"/>
</dbReference>
<evidence type="ECO:0000256" key="2">
    <source>
        <dbReference type="ARBA" id="ARBA00022771"/>
    </source>
</evidence>
<proteinExistence type="predicted"/>
<dbReference type="EMBL" id="NAJM01000016">
    <property type="protein sequence ID" value="RVX71748.1"/>
    <property type="molecule type" value="Genomic_DNA"/>
</dbReference>
<evidence type="ECO:0000313" key="6">
    <source>
        <dbReference type="EMBL" id="RVX71748.1"/>
    </source>
</evidence>
<feature type="compositionally biased region" description="Basic and acidic residues" evidence="4">
    <location>
        <begin position="222"/>
        <end position="233"/>
    </location>
</feature>
<feature type="compositionally biased region" description="Polar residues" evidence="4">
    <location>
        <begin position="262"/>
        <end position="272"/>
    </location>
</feature>
<dbReference type="GO" id="GO:0071011">
    <property type="term" value="C:precatalytic spliceosome"/>
    <property type="evidence" value="ECO:0007669"/>
    <property type="project" value="TreeGrafter"/>
</dbReference>
<feature type="compositionally biased region" description="Low complexity" evidence="4">
    <location>
        <begin position="184"/>
        <end position="193"/>
    </location>
</feature>
<dbReference type="GO" id="GO:0008270">
    <property type="term" value="F:zinc ion binding"/>
    <property type="evidence" value="ECO:0007669"/>
    <property type="project" value="UniProtKB-KW"/>
</dbReference>
<comment type="caution">
    <text evidence="6">The sequence shown here is derived from an EMBL/GenBank/DDBJ whole genome shotgun (WGS) entry which is preliminary data.</text>
</comment>
<evidence type="ECO:0000313" key="7">
    <source>
        <dbReference type="Proteomes" id="UP000288859"/>
    </source>
</evidence>
<keyword evidence="1" id="KW-0479">Metal-binding</keyword>
<dbReference type="Proteomes" id="UP000288859">
    <property type="component" value="Unassembled WGS sequence"/>
</dbReference>
<evidence type="ECO:0000256" key="1">
    <source>
        <dbReference type="ARBA" id="ARBA00022723"/>
    </source>
</evidence>
<keyword evidence="2" id="KW-0863">Zinc-finger</keyword>
<evidence type="ECO:0000256" key="3">
    <source>
        <dbReference type="ARBA" id="ARBA00022833"/>
    </source>
</evidence>
<dbReference type="PANTHER" id="PTHR13173:SF10">
    <property type="entry name" value="WW DOMAIN-BINDING PROTEIN 4"/>
    <property type="match status" value="1"/>
</dbReference>
<dbReference type="VEuPathDB" id="FungiDB:PV10_08546"/>
<dbReference type="GO" id="GO:0000398">
    <property type="term" value="P:mRNA splicing, via spliceosome"/>
    <property type="evidence" value="ECO:0007669"/>
    <property type="project" value="InterPro"/>
</dbReference>
<gene>
    <name evidence="6" type="ORF">B0A52_03932</name>
</gene>
<sequence length="289" mass="32103">MSEYWKSTPKYWCKHCSTYVKDTPLERKQHEATGKHQGNLRRFLRDIQNNHERGERDKERAKAEVERLKGSQNASSTTKTPSVPVTQRQSTSGPLSAADQKRQWSQLAEMGIQVPEQFRNEMALPGDWSSLPTSSSQDLPPEDPLSIGVRKRKATDEEEEEELIHQAPISRGWGNTTKVFPGQDSSDLSSLLSGTVPLSKKQIKGKAQAPTQEGNPSIPAKHKLEPDPEDVKSPKAGSLSQQVGVVLEQSPSTKPIIKTEENPANDSSQLDQTPAEIQVPVFKKRKPKG</sequence>
<protein>
    <recommendedName>
        <fullName evidence="5">U1-type domain-containing protein</fullName>
    </recommendedName>
</protein>
<feature type="region of interest" description="Disordered" evidence="4">
    <location>
        <begin position="124"/>
        <end position="289"/>
    </location>
</feature>
<feature type="compositionally biased region" description="Low complexity" evidence="4">
    <location>
        <begin position="75"/>
        <end position="86"/>
    </location>
</feature>
<dbReference type="InterPro" id="IPR040023">
    <property type="entry name" value="WBP4"/>
</dbReference>
<evidence type="ECO:0000259" key="5">
    <source>
        <dbReference type="SMART" id="SM00451"/>
    </source>
</evidence>
<accession>A0A438N7X8</accession>
<feature type="compositionally biased region" description="Polar residues" evidence="4">
    <location>
        <begin position="238"/>
        <end position="253"/>
    </location>
</feature>
<reference evidence="6 7" key="1">
    <citation type="submission" date="2017-03" db="EMBL/GenBank/DDBJ databases">
        <title>Genomes of endolithic fungi from Antarctica.</title>
        <authorList>
            <person name="Coleine C."/>
            <person name="Masonjones S."/>
            <person name="Stajich J.E."/>
        </authorList>
    </citation>
    <scope>NUCLEOTIDE SEQUENCE [LARGE SCALE GENOMIC DNA]</scope>
    <source>
        <strain evidence="6 7">CCFEE 6314</strain>
    </source>
</reference>
<dbReference type="InterPro" id="IPR036236">
    <property type="entry name" value="Znf_C2H2_sf"/>
</dbReference>
<name>A0A438N7X8_EXOME</name>
<dbReference type="InterPro" id="IPR003604">
    <property type="entry name" value="Matrin/U1-like-C_Znf_C2H2"/>
</dbReference>